<keyword evidence="5" id="KW-0067">ATP-binding</keyword>
<dbReference type="Gene3D" id="3.40.50.300">
    <property type="entry name" value="P-loop containing nucleotide triphosphate hydrolases"/>
    <property type="match status" value="1"/>
</dbReference>
<comment type="subcellular location">
    <subcellularLocation>
        <location evidence="1">Nucleus</location>
    </subcellularLocation>
</comment>
<dbReference type="PANTHER" id="PTHR12172">
    <property type="entry name" value="CELL CYCLE CHECKPOINT PROTEIN RAD17"/>
    <property type="match status" value="1"/>
</dbReference>
<sequence>MSAKKWKVFDFGPAAYITEEVPISKRKTKDENVTSVKRYKFSSPGKHKSFDFFKKLAPHSPEDLMVHPKKLQELEGWIKTVVQSNKMKPEFLLISGPTGCGKTSAVQILCKALNIELAEWTNPIDMDYDVMKGSGQVAKFMDFFSESKYCSLFGKGNSKKILLIKDFPNAIIRCPEEFFSVLEHISTNSVHPVIFMCTDSTTNEINLQRLLFPDEIMMKHCIAHISFNLCAATLLKKGMKRASDILNACPESFHHPTQTTIDAILASSMGDIRCAMNQLYLACIIGDQNKFVTKLKEGKAGSKRGKNVSTGSIKHMARDEALGLFHGLGRVLNPKRKNEGIAWKLDCDLQKLVDEFSIQPAKFTSFLFENYLKYFGALGDAQKTADILSFSLGLLENWENHELLLMALWTAVSGVMIFNEHKVSKWNQIKAPRKIERRIKSIEEGPRLHPTDGFYYNILTKSSKYPVFK</sequence>
<organism evidence="8 9">
    <name type="scientific">Dendroctonus ponderosae</name>
    <name type="common">Mountain pine beetle</name>
    <dbReference type="NCBI Taxonomy" id="77166"/>
    <lineage>
        <taxon>Eukaryota</taxon>
        <taxon>Metazoa</taxon>
        <taxon>Ecdysozoa</taxon>
        <taxon>Arthropoda</taxon>
        <taxon>Hexapoda</taxon>
        <taxon>Insecta</taxon>
        <taxon>Pterygota</taxon>
        <taxon>Neoptera</taxon>
        <taxon>Endopterygota</taxon>
        <taxon>Coleoptera</taxon>
        <taxon>Polyphaga</taxon>
        <taxon>Cucujiformia</taxon>
        <taxon>Curculionidae</taxon>
        <taxon>Scolytinae</taxon>
        <taxon>Dendroctonus</taxon>
    </lineage>
</organism>
<comment type="similarity">
    <text evidence="2">Belongs to the rad17/RAD24 family.</text>
</comment>
<evidence type="ECO:0000256" key="1">
    <source>
        <dbReference type="ARBA" id="ARBA00004123"/>
    </source>
</evidence>
<evidence type="ECO:0000256" key="4">
    <source>
        <dbReference type="ARBA" id="ARBA00022763"/>
    </source>
</evidence>
<evidence type="ECO:0008006" key="10">
    <source>
        <dbReference type="Google" id="ProtNLM"/>
    </source>
</evidence>
<dbReference type="AlphaFoldDB" id="A0AAR5Q0S2"/>
<evidence type="ECO:0000256" key="5">
    <source>
        <dbReference type="ARBA" id="ARBA00022840"/>
    </source>
</evidence>
<dbReference type="InterPro" id="IPR004582">
    <property type="entry name" value="Checkpoint_prot_Rad17_Rad24"/>
</dbReference>
<dbReference type="PANTHER" id="PTHR12172:SF0">
    <property type="entry name" value="CELL CYCLE CHECKPOINT PROTEIN RAD17"/>
    <property type="match status" value="1"/>
</dbReference>
<dbReference type="GO" id="GO:0003689">
    <property type="term" value="F:DNA clamp loader activity"/>
    <property type="evidence" value="ECO:0007669"/>
    <property type="project" value="TreeGrafter"/>
</dbReference>
<dbReference type="GO" id="GO:0006281">
    <property type="term" value="P:DNA repair"/>
    <property type="evidence" value="ECO:0007669"/>
    <property type="project" value="InterPro"/>
</dbReference>
<dbReference type="GO" id="GO:0000077">
    <property type="term" value="P:DNA damage checkpoint signaling"/>
    <property type="evidence" value="ECO:0007669"/>
    <property type="project" value="TreeGrafter"/>
</dbReference>
<keyword evidence="4" id="KW-0227">DNA damage</keyword>
<dbReference type="GO" id="GO:0005524">
    <property type="term" value="F:ATP binding"/>
    <property type="evidence" value="ECO:0007669"/>
    <property type="project" value="UniProtKB-KW"/>
</dbReference>
<reference evidence="8" key="2">
    <citation type="submission" date="2024-08" db="UniProtKB">
        <authorList>
            <consortium name="EnsemblMetazoa"/>
        </authorList>
    </citation>
    <scope>IDENTIFICATION</scope>
</reference>
<evidence type="ECO:0000256" key="2">
    <source>
        <dbReference type="ARBA" id="ARBA00006168"/>
    </source>
</evidence>
<evidence type="ECO:0000256" key="7">
    <source>
        <dbReference type="ARBA" id="ARBA00023306"/>
    </source>
</evidence>
<dbReference type="Proteomes" id="UP000019118">
    <property type="component" value="Unassembled WGS sequence"/>
</dbReference>
<keyword evidence="3" id="KW-0547">Nucleotide-binding</keyword>
<dbReference type="InterPro" id="IPR027417">
    <property type="entry name" value="P-loop_NTPase"/>
</dbReference>
<dbReference type="EnsemblMetazoa" id="XM_019911279.1">
    <property type="protein sequence ID" value="XP_019766838.1"/>
    <property type="gene ID" value="LOC109542176"/>
</dbReference>
<reference evidence="9" key="1">
    <citation type="journal article" date="2013" name="Genome Biol.">
        <title>Draft genome of the mountain pine beetle, Dendroctonus ponderosae Hopkins, a major forest pest.</title>
        <authorList>
            <person name="Keeling C.I."/>
            <person name="Yuen M.M."/>
            <person name="Liao N.Y."/>
            <person name="Docking T.R."/>
            <person name="Chan S.K."/>
            <person name="Taylor G.A."/>
            <person name="Palmquist D.L."/>
            <person name="Jackman S.D."/>
            <person name="Nguyen A."/>
            <person name="Li M."/>
            <person name="Henderson H."/>
            <person name="Janes J.K."/>
            <person name="Zhao Y."/>
            <person name="Pandoh P."/>
            <person name="Moore R."/>
            <person name="Sperling F.A."/>
            <person name="Huber D.P."/>
            <person name="Birol I."/>
            <person name="Jones S.J."/>
            <person name="Bohlmann J."/>
        </authorList>
    </citation>
    <scope>NUCLEOTIDE SEQUENCE</scope>
</reference>
<accession>A0AAR5Q0S2</accession>
<keyword evidence="7" id="KW-0131">Cell cycle</keyword>
<evidence type="ECO:0000313" key="9">
    <source>
        <dbReference type="Proteomes" id="UP000019118"/>
    </source>
</evidence>
<dbReference type="GO" id="GO:0005634">
    <property type="term" value="C:nucleus"/>
    <property type="evidence" value="ECO:0007669"/>
    <property type="project" value="UniProtKB-SubCell"/>
</dbReference>
<dbReference type="GO" id="GO:0003682">
    <property type="term" value="F:chromatin binding"/>
    <property type="evidence" value="ECO:0007669"/>
    <property type="project" value="TreeGrafter"/>
</dbReference>
<keyword evidence="9" id="KW-1185">Reference proteome</keyword>
<evidence type="ECO:0000256" key="3">
    <source>
        <dbReference type="ARBA" id="ARBA00022741"/>
    </source>
</evidence>
<dbReference type="Pfam" id="PF03215">
    <property type="entry name" value="Rad17"/>
    <property type="match status" value="1"/>
</dbReference>
<evidence type="ECO:0000313" key="8">
    <source>
        <dbReference type="EnsemblMetazoa" id="XP_019766838.1"/>
    </source>
</evidence>
<protein>
    <recommendedName>
        <fullName evidence="10">AAA+ ATPase domain-containing protein</fullName>
    </recommendedName>
</protein>
<dbReference type="GO" id="GO:0033314">
    <property type="term" value="P:mitotic DNA replication checkpoint signaling"/>
    <property type="evidence" value="ECO:0007669"/>
    <property type="project" value="TreeGrafter"/>
</dbReference>
<keyword evidence="6" id="KW-0539">Nucleus</keyword>
<dbReference type="SUPFAM" id="SSF52540">
    <property type="entry name" value="P-loop containing nucleoside triphosphate hydrolases"/>
    <property type="match status" value="1"/>
</dbReference>
<name>A0AAR5Q0S2_DENPD</name>
<proteinExistence type="inferred from homology"/>
<evidence type="ECO:0000256" key="6">
    <source>
        <dbReference type="ARBA" id="ARBA00023242"/>
    </source>
</evidence>